<dbReference type="SMART" id="SM00609">
    <property type="entry name" value="VIT"/>
    <property type="match status" value="1"/>
</dbReference>
<dbReference type="EMBL" id="CABFOC020000013">
    <property type="protein sequence ID" value="CAH0045944.1"/>
    <property type="molecule type" value="Genomic_DNA"/>
</dbReference>
<dbReference type="SMART" id="SM00327">
    <property type="entry name" value="VWA"/>
    <property type="match status" value="1"/>
</dbReference>
<dbReference type="AlphaFoldDB" id="A0A9N9YYL9"/>
<proteinExistence type="predicted"/>
<protein>
    <recommendedName>
        <fullName evidence="6">von Willebrand factor A domain-containing protein 5A</fullName>
    </recommendedName>
</protein>
<sequence length="907" mass="99354">MPPHSGCRYMAGGRPAYLPRLQTGLHIHLIDTVSRSTLTQTFVNPRKDEPVDGIEYVFPLAGGVSVVAFTCTLADRTIHGVVKERERARSDYLAAKSKGKTAGLIQQSLRASDVWTASIGNIPAGEAVTVEITYLSELKHDAEIDGVRLTIPTYIAPRYGNQGGSEGTGSAVNEEGLCITLDAEMPPGSSITTVQSPSHPISVNVGKISTDKESQPSLNRASAVLSTPLAGFIEKDCVFEVIATNLGEPVAFLETHASIPNQRALMATLVPKFDLPPNKPEIVFLCDRSGSMGGKIPALVASLNIFLKSLPLGVKFNICSFGSSFDFLWPRSCSYSQDTLSQAVAHVQGFSANYGGTEMYQPIKAVFERRYRDMSLAVFLLTDGMIWDQERLFSLINKEVGEPGANARIFTLGVGSGASTSLIEGVAQAGKGFAQAVLDSEKMDKKVIRMLKGALLPHISDYSLEMTYQDASAPPDDDFVVIEKDMESLNRPVVEEEKVKPVISLYNKNLEGEDSSSDDSGPAAVDAKYDHLPPIDVPAYIQTPTDIPPLYPFSRTTIYVLLPTSSPGRKPKSVLLKATCSHGPLEVEIPIIHLPEPSTTIHQLAARREMKELEEGRGWLAKAKNAEGELLRTKHDGRFSDIVEREAVRIGIRFQVAGKWTSFVVVEESPDGTKQPVVTDEGFGQSQHAEPARISTMPRKFLAHSQTKKGYEIGYEILNMVADDDDEGLEDEIDDDLGELEGQVNMMKMVGRSIGRDVDAQQRTIDRITQKSDAVDDAVRMKRERLARIDGGPISREQKTHSSTPLQTLVSLQQFSGNWEWSQELRTVLGFDIKGTAETSLLKLIDNHTDAETIIATACALTFLKKRLGEDKELWDMLADKAETWLRGKVGENVEELFKAAEKAMGF</sequence>
<comment type="caution">
    <text evidence="4">The sequence shown here is derived from an EMBL/GenBank/DDBJ whole genome shotgun (WGS) entry which is preliminary data.</text>
</comment>
<keyword evidence="5" id="KW-1185">Reference proteome</keyword>
<dbReference type="SUPFAM" id="SSF58038">
    <property type="entry name" value="SNARE fusion complex"/>
    <property type="match status" value="1"/>
</dbReference>
<organism evidence="4 5">
    <name type="scientific">Clonostachys solani</name>
    <dbReference type="NCBI Taxonomy" id="160281"/>
    <lineage>
        <taxon>Eukaryota</taxon>
        <taxon>Fungi</taxon>
        <taxon>Dikarya</taxon>
        <taxon>Ascomycota</taxon>
        <taxon>Pezizomycotina</taxon>
        <taxon>Sordariomycetes</taxon>
        <taxon>Hypocreomycetidae</taxon>
        <taxon>Hypocreales</taxon>
        <taxon>Bionectriaceae</taxon>
        <taxon>Clonostachys</taxon>
    </lineage>
</organism>
<dbReference type="InterPro" id="IPR000727">
    <property type="entry name" value="T_SNARE_dom"/>
</dbReference>
<dbReference type="PANTHER" id="PTHR45737:SF6">
    <property type="entry name" value="VON WILLEBRAND FACTOR A DOMAIN-CONTAINING PROTEIN 5A"/>
    <property type="match status" value="1"/>
</dbReference>
<reference evidence="4 5" key="2">
    <citation type="submission" date="2021-10" db="EMBL/GenBank/DDBJ databases">
        <authorList>
            <person name="Piombo E."/>
        </authorList>
    </citation>
    <scope>NUCLEOTIDE SEQUENCE [LARGE SCALE GENOMIC DNA]</scope>
</reference>
<dbReference type="Gene3D" id="3.40.50.410">
    <property type="entry name" value="von Willebrand factor, type A domain"/>
    <property type="match status" value="1"/>
</dbReference>
<dbReference type="OrthoDB" id="1729737at2759"/>
<feature type="domain" description="VIT" evidence="3">
    <location>
        <begin position="4"/>
        <end position="136"/>
    </location>
</feature>
<dbReference type="PROSITE" id="PS51468">
    <property type="entry name" value="VIT"/>
    <property type="match status" value="1"/>
</dbReference>
<evidence type="ECO:0000259" key="3">
    <source>
        <dbReference type="PROSITE" id="PS51468"/>
    </source>
</evidence>
<dbReference type="InterPro" id="IPR002035">
    <property type="entry name" value="VWF_A"/>
</dbReference>
<evidence type="ECO:0000313" key="5">
    <source>
        <dbReference type="Proteomes" id="UP000775872"/>
    </source>
</evidence>
<name>A0A9N9YYL9_9HYPO</name>
<feature type="domain" description="VWFA" evidence="2">
    <location>
        <begin position="281"/>
        <end position="459"/>
    </location>
</feature>
<dbReference type="SMART" id="SM00397">
    <property type="entry name" value="t_SNARE"/>
    <property type="match status" value="1"/>
</dbReference>
<dbReference type="InterPro" id="IPR036465">
    <property type="entry name" value="vWFA_dom_sf"/>
</dbReference>
<dbReference type="SUPFAM" id="SSF53300">
    <property type="entry name" value="vWA-like"/>
    <property type="match status" value="1"/>
</dbReference>
<reference evidence="5" key="1">
    <citation type="submission" date="2019-06" db="EMBL/GenBank/DDBJ databases">
        <authorList>
            <person name="Broberg M."/>
        </authorList>
    </citation>
    <scope>NUCLEOTIDE SEQUENCE [LARGE SCALE GENOMIC DNA]</scope>
</reference>
<dbReference type="Pfam" id="PF13768">
    <property type="entry name" value="VWA_3"/>
    <property type="match status" value="1"/>
</dbReference>
<dbReference type="CDD" id="cd15857">
    <property type="entry name" value="SNARE_SEC9C"/>
    <property type="match status" value="1"/>
</dbReference>
<accession>A0A9N9YYL9</accession>
<evidence type="ECO:0000259" key="1">
    <source>
        <dbReference type="PROSITE" id="PS50192"/>
    </source>
</evidence>
<dbReference type="InterPro" id="IPR013694">
    <property type="entry name" value="VIT"/>
</dbReference>
<dbReference type="PROSITE" id="PS50234">
    <property type="entry name" value="VWFA"/>
    <property type="match status" value="1"/>
</dbReference>
<dbReference type="PANTHER" id="PTHR45737">
    <property type="entry name" value="VON WILLEBRAND FACTOR A DOMAIN-CONTAINING PROTEIN 5A"/>
    <property type="match status" value="1"/>
</dbReference>
<evidence type="ECO:0000259" key="2">
    <source>
        <dbReference type="PROSITE" id="PS50234"/>
    </source>
</evidence>
<evidence type="ECO:0000313" key="4">
    <source>
        <dbReference type="EMBL" id="CAH0045944.1"/>
    </source>
</evidence>
<dbReference type="Pfam" id="PF08487">
    <property type="entry name" value="VIT"/>
    <property type="match status" value="1"/>
</dbReference>
<dbReference type="Gene3D" id="1.20.5.110">
    <property type="match status" value="1"/>
</dbReference>
<evidence type="ECO:0008006" key="6">
    <source>
        <dbReference type="Google" id="ProtNLM"/>
    </source>
</evidence>
<gene>
    <name evidence="4" type="ORF">CSOL1703_00012577</name>
</gene>
<dbReference type="Proteomes" id="UP000775872">
    <property type="component" value="Unassembled WGS sequence"/>
</dbReference>
<dbReference type="PROSITE" id="PS50192">
    <property type="entry name" value="T_SNARE"/>
    <property type="match status" value="1"/>
</dbReference>
<feature type="domain" description="T-SNARE coiled-coil homology" evidence="1">
    <location>
        <begin position="727"/>
        <end position="789"/>
    </location>
</feature>